<reference evidence="13 15" key="2">
    <citation type="journal article" date="2018" name="Plant J.">
        <title>The Physcomitrella patens chromosome-scale assembly reveals moss genome structure and evolution.</title>
        <authorList>
            <person name="Lang D."/>
            <person name="Ullrich K.K."/>
            <person name="Murat F."/>
            <person name="Fuchs J."/>
            <person name="Jenkins J."/>
            <person name="Haas F.B."/>
            <person name="Piednoel M."/>
            <person name="Gundlach H."/>
            <person name="Van Bel M."/>
            <person name="Meyberg R."/>
            <person name="Vives C."/>
            <person name="Morata J."/>
            <person name="Symeonidi A."/>
            <person name="Hiss M."/>
            <person name="Muchero W."/>
            <person name="Kamisugi Y."/>
            <person name="Saleh O."/>
            <person name="Blanc G."/>
            <person name="Decker E.L."/>
            <person name="van Gessel N."/>
            <person name="Grimwood J."/>
            <person name="Hayes R.D."/>
            <person name="Graham S.W."/>
            <person name="Gunter L.E."/>
            <person name="McDaniel S.F."/>
            <person name="Hoernstein S.N.W."/>
            <person name="Larsson A."/>
            <person name="Li F.W."/>
            <person name="Perroud P.F."/>
            <person name="Phillips J."/>
            <person name="Ranjan P."/>
            <person name="Rokshar D.S."/>
            <person name="Rothfels C.J."/>
            <person name="Schneider L."/>
            <person name="Shu S."/>
            <person name="Stevenson D.W."/>
            <person name="Thummler F."/>
            <person name="Tillich M."/>
            <person name="Villarreal Aguilar J.C."/>
            <person name="Widiez T."/>
            <person name="Wong G.K."/>
            <person name="Wymore A."/>
            <person name="Zhang Y."/>
            <person name="Zimmer A.D."/>
            <person name="Quatrano R.S."/>
            <person name="Mayer K.F.X."/>
            <person name="Goodstein D."/>
            <person name="Casacuberta J.M."/>
            <person name="Vandepoele K."/>
            <person name="Reski R."/>
            <person name="Cuming A.C."/>
            <person name="Tuskan G.A."/>
            <person name="Maumus F."/>
            <person name="Salse J."/>
            <person name="Schmutz J."/>
            <person name="Rensing S.A."/>
        </authorList>
    </citation>
    <scope>NUCLEOTIDE SEQUENCE [LARGE SCALE GENOMIC DNA]</scope>
    <source>
        <strain evidence="14 15">cv. Gransden 2004</strain>
    </source>
</reference>
<dbReference type="Proteomes" id="UP000006727">
    <property type="component" value="Chromosome 12"/>
</dbReference>
<dbReference type="Gene3D" id="4.10.1250.10">
    <property type="entry name" value="Aminomethyltransferase fragment"/>
    <property type="match status" value="1"/>
</dbReference>
<evidence type="ECO:0000256" key="3">
    <source>
        <dbReference type="ARBA" id="ARBA00011690"/>
    </source>
</evidence>
<dbReference type="PANTHER" id="PTHR43757:SF2">
    <property type="entry name" value="AMINOMETHYLTRANSFERASE, MITOCHONDRIAL"/>
    <property type="match status" value="1"/>
</dbReference>
<keyword evidence="4 10" id="KW-0032">Aminotransferase</keyword>
<dbReference type="InterPro" id="IPR028896">
    <property type="entry name" value="GcvT/YgfZ/DmdA"/>
</dbReference>
<dbReference type="Pfam" id="PF01571">
    <property type="entry name" value="GCV_T"/>
    <property type="match status" value="1"/>
</dbReference>
<dbReference type="FunCoup" id="A0A2K1JQF2">
    <property type="interactions" value="2159"/>
</dbReference>
<dbReference type="SUPFAM" id="SSF101790">
    <property type="entry name" value="Aminomethyltransferase beta-barrel domain"/>
    <property type="match status" value="1"/>
</dbReference>
<dbReference type="GO" id="GO:0005960">
    <property type="term" value="C:glycine cleavage complex"/>
    <property type="evidence" value="ECO:0007669"/>
    <property type="project" value="InterPro"/>
</dbReference>
<dbReference type="Gramene" id="Pp3c12_9500V3.2">
    <property type="protein sequence ID" value="Pp3c12_9500V3.2"/>
    <property type="gene ID" value="Pp3c12_9500"/>
</dbReference>
<keyword evidence="6 10" id="KW-0809">Transit peptide</keyword>
<comment type="catalytic activity">
    <reaction evidence="8 10">
        <text>N(6)-[(R)-S(8)-aminomethyldihydrolipoyl]-L-lysyl-[protein] + (6S)-5,6,7,8-tetrahydrofolate = N(6)-[(R)-dihydrolipoyl]-L-lysyl-[protein] + (6R)-5,10-methylene-5,6,7,8-tetrahydrofolate + NH4(+)</text>
        <dbReference type="Rhea" id="RHEA:16945"/>
        <dbReference type="Rhea" id="RHEA-COMP:10475"/>
        <dbReference type="Rhea" id="RHEA-COMP:10492"/>
        <dbReference type="ChEBI" id="CHEBI:15636"/>
        <dbReference type="ChEBI" id="CHEBI:28938"/>
        <dbReference type="ChEBI" id="CHEBI:57453"/>
        <dbReference type="ChEBI" id="CHEBI:83100"/>
        <dbReference type="ChEBI" id="CHEBI:83143"/>
        <dbReference type="EC" id="2.1.2.10"/>
    </reaction>
</comment>
<dbReference type="OMA" id="DSPINSH"/>
<feature type="domain" description="Aminomethyltransferase C-terminal" evidence="12">
    <location>
        <begin position="327"/>
        <end position="404"/>
    </location>
</feature>
<proteinExistence type="inferred from homology"/>
<evidence type="ECO:0000256" key="7">
    <source>
        <dbReference type="ARBA" id="ARBA00023128"/>
    </source>
</evidence>
<evidence type="ECO:0000313" key="14">
    <source>
        <dbReference type="EnsemblPlants" id="Pp3c12_9500V3.1"/>
    </source>
</evidence>
<evidence type="ECO:0000256" key="10">
    <source>
        <dbReference type="RuleBase" id="RU003981"/>
    </source>
</evidence>
<dbReference type="InterPro" id="IPR006223">
    <property type="entry name" value="GcvT"/>
</dbReference>
<protein>
    <recommendedName>
        <fullName evidence="10">Aminomethyltransferase</fullName>
        <ecNumber evidence="10">2.1.2.10</ecNumber>
    </recommendedName>
    <alternativeName>
        <fullName evidence="10">Glycine cleavage system T protein</fullName>
    </alternativeName>
</protein>
<evidence type="ECO:0000313" key="13">
    <source>
        <dbReference type="EMBL" id="PNR43656.1"/>
    </source>
</evidence>
<evidence type="ECO:0000256" key="9">
    <source>
        <dbReference type="PIRSR" id="PIRSR006487-1"/>
    </source>
</evidence>
<dbReference type="FunFam" id="4.10.1250.10:FF:000002">
    <property type="entry name" value="Aminomethyltransferase"/>
    <property type="match status" value="1"/>
</dbReference>
<dbReference type="EMBL" id="ABEU02000012">
    <property type="protein sequence ID" value="PNR43656.1"/>
    <property type="molecule type" value="Genomic_DNA"/>
</dbReference>
<dbReference type="EC" id="2.1.2.10" evidence="10"/>
<dbReference type="PIRSF" id="PIRSF006487">
    <property type="entry name" value="GcvT"/>
    <property type="match status" value="1"/>
</dbReference>
<keyword evidence="5 10" id="KW-0808">Transferase</keyword>
<sequence length="413" mass="45200">MMKRAVSQLGGTVRRTLAQQSSNALRETSRRCYADDAANLKKTMLYDYHVENGGKMVPFAGWAMPIQYKDSIMDSTINCRTNGSLFDVSHMCGLSLKGPDAIDFLETLVVADIKGLANGTGTLSVFTNENGGVIDDTVITKVTDDHIYLVVNAGCRDKDLAHLEKYLKPFLASGKSVGWHIHDERSLLALQGPLAGEVLQKLTKEDLSKMYFSDFKIIDINGSECFLTRTGYTGEDGFEISVPDESALDLTKAIMDKAPGKLRLTGLGARDSLRLEAGLCLYGNDLEQHISPIEAGLAWTVGKRRRAEGNFLGAEPILRQIKDGVSRRRVGFISTGAPARAHSEILDLEGKNIGEITSGGFSPCLKKNISMGYIATGHHKNNTQVKVTVRSKSYDAVVTKMPFVPSKYYKPPQ</sequence>
<evidence type="ECO:0000256" key="1">
    <source>
        <dbReference type="ARBA" id="ARBA00004173"/>
    </source>
</evidence>
<feature type="domain" description="GCVT N-terminal" evidence="11">
    <location>
        <begin position="45"/>
        <end position="303"/>
    </location>
</feature>
<name>A0A2K1JQF2_PHYPA</name>
<dbReference type="GO" id="GO:0004047">
    <property type="term" value="F:aminomethyltransferase activity"/>
    <property type="evidence" value="ECO:0007669"/>
    <property type="project" value="UniProtKB-EC"/>
</dbReference>
<dbReference type="AlphaFoldDB" id="A0A2K1JQF2"/>
<dbReference type="Gene3D" id="2.40.30.110">
    <property type="entry name" value="Aminomethyltransferase beta-barrel domains"/>
    <property type="match status" value="1"/>
</dbReference>
<comment type="subcellular location">
    <subcellularLocation>
        <location evidence="1 10">Mitochondrion</location>
    </subcellularLocation>
</comment>
<evidence type="ECO:0000256" key="4">
    <source>
        <dbReference type="ARBA" id="ARBA00022576"/>
    </source>
</evidence>
<evidence type="ECO:0000259" key="11">
    <source>
        <dbReference type="Pfam" id="PF01571"/>
    </source>
</evidence>
<dbReference type="KEGG" id="ppp:112289169"/>
<dbReference type="InterPro" id="IPR006222">
    <property type="entry name" value="GCVT_N"/>
</dbReference>
<dbReference type="GO" id="GO:0005739">
    <property type="term" value="C:mitochondrion"/>
    <property type="evidence" value="ECO:0000318"/>
    <property type="project" value="GO_Central"/>
</dbReference>
<comment type="similarity">
    <text evidence="2 10">Belongs to the GcvT family.</text>
</comment>
<keyword evidence="7 10" id="KW-0496">Mitochondrion</keyword>
<dbReference type="GO" id="GO:0006546">
    <property type="term" value="P:glycine catabolic process"/>
    <property type="evidence" value="ECO:0007669"/>
    <property type="project" value="InterPro"/>
</dbReference>
<dbReference type="InterPro" id="IPR029043">
    <property type="entry name" value="GcvT/YgfZ_C"/>
</dbReference>
<evidence type="ECO:0000259" key="12">
    <source>
        <dbReference type="Pfam" id="PF08669"/>
    </source>
</evidence>
<dbReference type="SUPFAM" id="SSF103025">
    <property type="entry name" value="Folate-binding domain"/>
    <property type="match status" value="1"/>
</dbReference>
<dbReference type="PaxDb" id="3218-PP1S91_92V6.1"/>
<organism evidence="13">
    <name type="scientific">Physcomitrium patens</name>
    <name type="common">Spreading-leaved earth moss</name>
    <name type="synonym">Physcomitrella patens</name>
    <dbReference type="NCBI Taxonomy" id="3218"/>
    <lineage>
        <taxon>Eukaryota</taxon>
        <taxon>Viridiplantae</taxon>
        <taxon>Streptophyta</taxon>
        <taxon>Embryophyta</taxon>
        <taxon>Bryophyta</taxon>
        <taxon>Bryophytina</taxon>
        <taxon>Bryopsida</taxon>
        <taxon>Funariidae</taxon>
        <taxon>Funariales</taxon>
        <taxon>Funariaceae</taxon>
        <taxon>Physcomitrium</taxon>
    </lineage>
</organism>
<dbReference type="Pfam" id="PF08669">
    <property type="entry name" value="GCV_T_C"/>
    <property type="match status" value="1"/>
</dbReference>
<evidence type="ECO:0000313" key="15">
    <source>
        <dbReference type="Proteomes" id="UP000006727"/>
    </source>
</evidence>
<comment type="function">
    <text evidence="10">The glycine cleavage system catalyzes the degradation of glycine.</text>
</comment>
<dbReference type="InterPro" id="IPR013977">
    <property type="entry name" value="GcvT_C"/>
</dbReference>
<dbReference type="GO" id="GO:0008483">
    <property type="term" value="F:transaminase activity"/>
    <property type="evidence" value="ECO:0007669"/>
    <property type="project" value="UniProtKB-KW"/>
</dbReference>
<dbReference type="PANTHER" id="PTHR43757">
    <property type="entry name" value="AMINOMETHYLTRANSFERASE"/>
    <property type="match status" value="1"/>
</dbReference>
<dbReference type="OrthoDB" id="10263536at2759"/>
<gene>
    <name evidence="14" type="primary">LOC112289169</name>
    <name evidence="13" type="ORF">PHYPA_016037</name>
</gene>
<evidence type="ECO:0000256" key="2">
    <source>
        <dbReference type="ARBA" id="ARBA00008609"/>
    </source>
</evidence>
<dbReference type="EnsemblPlants" id="Pp3c12_9500V3.1">
    <property type="protein sequence ID" value="Pp3c12_9500V3.1"/>
    <property type="gene ID" value="Pp3c12_9500"/>
</dbReference>
<dbReference type="Gene3D" id="3.30.1360.120">
    <property type="entry name" value="Probable tRNA modification gtpase trme, domain 1"/>
    <property type="match status" value="1"/>
</dbReference>
<comment type="subunit">
    <text evidence="3 10">The glycine cleavage system is composed of four proteins: P, T, L and H.</text>
</comment>
<dbReference type="Gene3D" id="3.30.70.1400">
    <property type="entry name" value="Aminomethyltransferase beta-barrel domains"/>
    <property type="match status" value="1"/>
</dbReference>
<accession>A0A2K1JQF2</accession>
<dbReference type="FunFam" id="2.40.30.110:FF:000002">
    <property type="entry name" value="Aminomethyltransferase"/>
    <property type="match status" value="1"/>
</dbReference>
<dbReference type="NCBIfam" id="NF001567">
    <property type="entry name" value="PRK00389.1"/>
    <property type="match status" value="1"/>
</dbReference>
<dbReference type="GeneID" id="112289169"/>
<keyword evidence="15" id="KW-1185">Reference proteome</keyword>
<evidence type="ECO:0000256" key="6">
    <source>
        <dbReference type="ARBA" id="ARBA00022946"/>
    </source>
</evidence>
<dbReference type="Gramene" id="Pp3c12_9500V3.1">
    <property type="protein sequence ID" value="Pp3c12_9500V3.1"/>
    <property type="gene ID" value="Pp3c12_9500"/>
</dbReference>
<reference evidence="13 15" key="1">
    <citation type="journal article" date="2008" name="Science">
        <title>The Physcomitrella genome reveals evolutionary insights into the conquest of land by plants.</title>
        <authorList>
            <person name="Rensing S."/>
            <person name="Lang D."/>
            <person name="Zimmer A."/>
            <person name="Terry A."/>
            <person name="Salamov A."/>
            <person name="Shapiro H."/>
            <person name="Nishiyama T."/>
            <person name="Perroud P.-F."/>
            <person name="Lindquist E."/>
            <person name="Kamisugi Y."/>
            <person name="Tanahashi T."/>
            <person name="Sakakibara K."/>
            <person name="Fujita T."/>
            <person name="Oishi K."/>
            <person name="Shin-I T."/>
            <person name="Kuroki Y."/>
            <person name="Toyoda A."/>
            <person name="Suzuki Y."/>
            <person name="Hashimoto A."/>
            <person name="Yamaguchi K."/>
            <person name="Sugano A."/>
            <person name="Kohara Y."/>
            <person name="Fujiyama A."/>
            <person name="Anterola A."/>
            <person name="Aoki S."/>
            <person name="Ashton N."/>
            <person name="Barbazuk W.B."/>
            <person name="Barker E."/>
            <person name="Bennetzen J."/>
            <person name="Bezanilla M."/>
            <person name="Blankenship R."/>
            <person name="Cho S.H."/>
            <person name="Dutcher S."/>
            <person name="Estelle M."/>
            <person name="Fawcett J.A."/>
            <person name="Gundlach H."/>
            <person name="Hanada K."/>
            <person name="Heyl A."/>
            <person name="Hicks K.A."/>
            <person name="Hugh J."/>
            <person name="Lohr M."/>
            <person name="Mayer K."/>
            <person name="Melkozernov A."/>
            <person name="Murata T."/>
            <person name="Nelson D."/>
            <person name="Pils B."/>
            <person name="Prigge M."/>
            <person name="Reiss B."/>
            <person name="Renner T."/>
            <person name="Rombauts S."/>
            <person name="Rushton P."/>
            <person name="Sanderfoot A."/>
            <person name="Schween G."/>
            <person name="Shiu S.-H."/>
            <person name="Stueber K."/>
            <person name="Theodoulou F.L."/>
            <person name="Tu H."/>
            <person name="Van de Peer Y."/>
            <person name="Verrier P.J."/>
            <person name="Waters E."/>
            <person name="Wood A."/>
            <person name="Yang L."/>
            <person name="Cove D."/>
            <person name="Cuming A."/>
            <person name="Hasebe M."/>
            <person name="Lucas S."/>
            <person name="Mishler D.B."/>
            <person name="Reski R."/>
            <person name="Grigoriev I."/>
            <person name="Quatrano R.S."/>
            <person name="Boore J.L."/>
        </authorList>
    </citation>
    <scope>NUCLEOTIDE SEQUENCE [LARGE SCALE GENOMIC DNA]</scope>
    <source>
        <strain evidence="14 15">cv. Gransden 2004</strain>
    </source>
</reference>
<evidence type="ECO:0000256" key="5">
    <source>
        <dbReference type="ARBA" id="ARBA00022679"/>
    </source>
</evidence>
<dbReference type="FunFam" id="3.30.70.1400:FF:000001">
    <property type="entry name" value="Aminomethyltransferase"/>
    <property type="match status" value="1"/>
</dbReference>
<evidence type="ECO:0000256" key="8">
    <source>
        <dbReference type="ARBA" id="ARBA00047665"/>
    </source>
</evidence>
<dbReference type="STRING" id="3218.A0A2K1JQF2"/>
<feature type="binding site" evidence="9">
    <location>
        <position position="239"/>
    </location>
    <ligand>
        <name>substrate</name>
    </ligand>
</feature>
<dbReference type="RefSeq" id="XP_024389923.1">
    <property type="nucleotide sequence ID" value="XM_024534155.2"/>
</dbReference>
<dbReference type="EnsemblPlants" id="Pp3c12_9500V3.2">
    <property type="protein sequence ID" value="Pp3c12_9500V3.2"/>
    <property type="gene ID" value="Pp3c12_9500"/>
</dbReference>
<reference evidence="14" key="3">
    <citation type="submission" date="2020-12" db="UniProtKB">
        <authorList>
            <consortium name="EnsemblPlants"/>
        </authorList>
    </citation>
    <scope>IDENTIFICATION</scope>
</reference>
<dbReference type="InterPro" id="IPR027266">
    <property type="entry name" value="TrmE/GcvT-like"/>
</dbReference>
<dbReference type="NCBIfam" id="TIGR00528">
    <property type="entry name" value="gcvT"/>
    <property type="match status" value="1"/>
</dbReference>